<dbReference type="Proteomes" id="UP001303115">
    <property type="component" value="Unassembled WGS sequence"/>
</dbReference>
<organism evidence="1 2">
    <name type="scientific">Parachaetomium inaequale</name>
    <dbReference type="NCBI Taxonomy" id="2588326"/>
    <lineage>
        <taxon>Eukaryota</taxon>
        <taxon>Fungi</taxon>
        <taxon>Dikarya</taxon>
        <taxon>Ascomycota</taxon>
        <taxon>Pezizomycotina</taxon>
        <taxon>Sordariomycetes</taxon>
        <taxon>Sordariomycetidae</taxon>
        <taxon>Sordariales</taxon>
        <taxon>Chaetomiaceae</taxon>
        <taxon>Parachaetomium</taxon>
    </lineage>
</organism>
<proteinExistence type="predicted"/>
<dbReference type="AlphaFoldDB" id="A0AAN6PHN2"/>
<gene>
    <name evidence="1" type="ORF">C8A01DRAFT_15075</name>
</gene>
<sequence>HLMINFFSSAWVQCIGLGTSNVAGHTKKAIYAAATLIAYSVFCLTRKFQFFLELHWHHDLCFVVCFLCAEILRFILARENKKRENDAQELEDFTDRENKSFRYISLVMGNDEHFNSEEYEPCIQRGIFVTLKDTGDLQVVALPLHFQQPREIQWMLNSV</sequence>
<reference evidence="2" key="1">
    <citation type="journal article" date="2023" name="Mol. Phylogenet. Evol.">
        <title>Genome-scale phylogeny and comparative genomics of the fungal order Sordariales.</title>
        <authorList>
            <person name="Hensen N."/>
            <person name="Bonometti L."/>
            <person name="Westerberg I."/>
            <person name="Brannstrom I.O."/>
            <person name="Guillou S."/>
            <person name="Cros-Aarteil S."/>
            <person name="Calhoun S."/>
            <person name="Haridas S."/>
            <person name="Kuo A."/>
            <person name="Mondo S."/>
            <person name="Pangilinan J."/>
            <person name="Riley R."/>
            <person name="LaButti K."/>
            <person name="Andreopoulos B."/>
            <person name="Lipzen A."/>
            <person name="Chen C."/>
            <person name="Yan M."/>
            <person name="Daum C."/>
            <person name="Ng V."/>
            <person name="Clum A."/>
            <person name="Steindorff A."/>
            <person name="Ohm R.A."/>
            <person name="Martin F."/>
            <person name="Silar P."/>
            <person name="Natvig D.O."/>
            <person name="Lalanne C."/>
            <person name="Gautier V."/>
            <person name="Ament-Velasquez S.L."/>
            <person name="Kruys A."/>
            <person name="Hutchinson M.I."/>
            <person name="Powell A.J."/>
            <person name="Barry K."/>
            <person name="Miller A.N."/>
            <person name="Grigoriev I.V."/>
            <person name="Debuchy R."/>
            <person name="Gladieux P."/>
            <person name="Hiltunen Thoren M."/>
            <person name="Johannesson H."/>
        </authorList>
    </citation>
    <scope>NUCLEOTIDE SEQUENCE [LARGE SCALE GENOMIC DNA]</scope>
    <source>
        <strain evidence="2">CBS 284.82</strain>
    </source>
</reference>
<feature type="non-terminal residue" evidence="1">
    <location>
        <position position="1"/>
    </location>
</feature>
<comment type="caution">
    <text evidence="1">The sequence shown here is derived from an EMBL/GenBank/DDBJ whole genome shotgun (WGS) entry which is preliminary data.</text>
</comment>
<name>A0AAN6PHN2_9PEZI</name>
<accession>A0AAN6PHN2</accession>
<keyword evidence="2" id="KW-1185">Reference proteome</keyword>
<evidence type="ECO:0000313" key="1">
    <source>
        <dbReference type="EMBL" id="KAK4041148.1"/>
    </source>
</evidence>
<evidence type="ECO:0000313" key="2">
    <source>
        <dbReference type="Proteomes" id="UP001303115"/>
    </source>
</evidence>
<dbReference type="EMBL" id="MU854363">
    <property type="protein sequence ID" value="KAK4041148.1"/>
    <property type="molecule type" value="Genomic_DNA"/>
</dbReference>
<protein>
    <submittedName>
        <fullName evidence="1">Uncharacterized protein</fullName>
    </submittedName>
</protein>